<accession>A0A540K8K5</accession>
<dbReference type="AlphaFoldDB" id="A0A540K8K5"/>
<organism evidence="3 4">
    <name type="scientific">Malus baccata</name>
    <name type="common">Siberian crab apple</name>
    <name type="synonym">Pyrus baccata</name>
    <dbReference type="NCBI Taxonomy" id="106549"/>
    <lineage>
        <taxon>Eukaryota</taxon>
        <taxon>Viridiplantae</taxon>
        <taxon>Streptophyta</taxon>
        <taxon>Embryophyta</taxon>
        <taxon>Tracheophyta</taxon>
        <taxon>Spermatophyta</taxon>
        <taxon>Magnoliopsida</taxon>
        <taxon>eudicotyledons</taxon>
        <taxon>Gunneridae</taxon>
        <taxon>Pentapetalae</taxon>
        <taxon>rosids</taxon>
        <taxon>fabids</taxon>
        <taxon>Rosales</taxon>
        <taxon>Rosaceae</taxon>
        <taxon>Amygdaloideae</taxon>
        <taxon>Maleae</taxon>
        <taxon>Malus</taxon>
    </lineage>
</organism>
<dbReference type="GO" id="GO:0099078">
    <property type="term" value="C:BORC complex"/>
    <property type="evidence" value="ECO:0007669"/>
    <property type="project" value="TreeGrafter"/>
</dbReference>
<comment type="similarity">
    <text evidence="1">Belongs to the KXD1 family.</text>
</comment>
<dbReference type="Proteomes" id="UP000315295">
    <property type="component" value="Unassembled WGS sequence"/>
</dbReference>
<dbReference type="GO" id="GO:0032418">
    <property type="term" value="P:lysosome localization"/>
    <property type="evidence" value="ECO:0007669"/>
    <property type="project" value="TreeGrafter"/>
</dbReference>
<gene>
    <name evidence="3" type="ORF">C1H46_044212</name>
</gene>
<dbReference type="PANTHER" id="PTHR13511:SF0">
    <property type="entry name" value="KXDL MOTIF-CONTAINING PROTEIN 1"/>
    <property type="match status" value="1"/>
</dbReference>
<keyword evidence="4" id="KW-1185">Reference proteome</keyword>
<dbReference type="PANTHER" id="PTHR13511">
    <property type="entry name" value="KXDL MOTIF-CONTAINING PROTEIN 1"/>
    <property type="match status" value="1"/>
</dbReference>
<evidence type="ECO:0000313" key="3">
    <source>
        <dbReference type="EMBL" id="TQD70252.1"/>
    </source>
</evidence>
<evidence type="ECO:0000259" key="2">
    <source>
        <dbReference type="Pfam" id="PF10241"/>
    </source>
</evidence>
<feature type="domain" description="KxDL" evidence="2">
    <location>
        <begin position="69"/>
        <end position="136"/>
    </location>
</feature>
<dbReference type="InterPro" id="IPR039843">
    <property type="entry name" value="KXD1-like"/>
</dbReference>
<dbReference type="EMBL" id="VIEB01001894">
    <property type="protein sequence ID" value="TQD70252.1"/>
    <property type="molecule type" value="Genomic_DNA"/>
</dbReference>
<comment type="caution">
    <text evidence="3">The sequence shown here is derived from an EMBL/GenBank/DDBJ whole genome shotgun (WGS) entry which is preliminary data.</text>
</comment>
<dbReference type="STRING" id="106549.A0A540K8K5"/>
<evidence type="ECO:0000256" key="1">
    <source>
        <dbReference type="ARBA" id="ARBA00005913"/>
    </source>
</evidence>
<name>A0A540K8K5_MALBA</name>
<dbReference type="InterPro" id="IPR019371">
    <property type="entry name" value="KxDL_dom"/>
</dbReference>
<dbReference type="Pfam" id="PF10241">
    <property type="entry name" value="KxDL"/>
    <property type="match status" value="1"/>
</dbReference>
<protein>
    <recommendedName>
        <fullName evidence="2">KxDL domain-containing protein</fullName>
    </recommendedName>
</protein>
<proteinExistence type="inferred from homology"/>
<evidence type="ECO:0000313" key="4">
    <source>
        <dbReference type="Proteomes" id="UP000315295"/>
    </source>
</evidence>
<reference evidence="3 4" key="1">
    <citation type="journal article" date="2019" name="G3 (Bethesda)">
        <title>Sequencing of a Wild Apple (Malus baccata) Genome Unravels the Differences Between Cultivated and Wild Apple Species Regarding Disease Resistance and Cold Tolerance.</title>
        <authorList>
            <person name="Chen X."/>
        </authorList>
    </citation>
    <scope>NUCLEOTIDE SEQUENCE [LARGE SCALE GENOMIC DNA]</scope>
    <source>
        <strain evidence="4">cv. Shandingzi</strain>
        <tissue evidence="3">Leaves</tissue>
    </source>
</reference>
<sequence length="154" mass="17706">MEQTKKETIREASEEVSNEFKTLIDAQDLDSLKQLQHLMYLDSGNDPFCFAVFLNAFSVHGLDARSVSEQRLGRLQDANAVLSHFNEFSENCFAEVSGDFSRNTRLLKSMKTDLEYIFQKLRSMKSRILATYPDAFPDDSKQVLDQRPDLEMPL</sequence>